<protein>
    <submittedName>
        <fullName evidence="2">VUT family protein</fullName>
    </submittedName>
</protein>
<accession>A0A7C3AMN8</accession>
<feature type="transmembrane region" description="Helical" evidence="1">
    <location>
        <begin position="12"/>
        <end position="31"/>
    </location>
</feature>
<feature type="transmembrane region" description="Helical" evidence="1">
    <location>
        <begin position="102"/>
        <end position="125"/>
    </location>
</feature>
<dbReference type="Pfam" id="PF02592">
    <property type="entry name" value="Vut_1"/>
    <property type="match status" value="1"/>
</dbReference>
<keyword evidence="1" id="KW-0812">Transmembrane</keyword>
<feature type="transmembrane region" description="Helical" evidence="1">
    <location>
        <begin position="68"/>
        <end position="90"/>
    </location>
</feature>
<evidence type="ECO:0000313" key="2">
    <source>
        <dbReference type="EMBL" id="HEX70639.1"/>
    </source>
</evidence>
<dbReference type="EMBL" id="DSID01000402">
    <property type="protein sequence ID" value="HEX70639.1"/>
    <property type="molecule type" value="Genomic_DNA"/>
</dbReference>
<reference evidence="2" key="1">
    <citation type="journal article" date="2020" name="mSystems">
        <title>Genome- and Community-Level Interaction Insights into Carbon Utilization and Element Cycling Functions of Hydrothermarchaeota in Hydrothermal Sediment.</title>
        <authorList>
            <person name="Zhou Z."/>
            <person name="Liu Y."/>
            <person name="Xu W."/>
            <person name="Pan J."/>
            <person name="Luo Z.H."/>
            <person name="Li M."/>
        </authorList>
    </citation>
    <scope>NUCLEOTIDE SEQUENCE [LARGE SCALE GENOMIC DNA]</scope>
    <source>
        <strain evidence="2">SpSt-192</strain>
    </source>
</reference>
<comment type="caution">
    <text evidence="2">The sequence shown here is derived from an EMBL/GenBank/DDBJ whole genome shotgun (WGS) entry which is preliminary data.</text>
</comment>
<sequence length="155" mass="16245">MTAVAGAPLSTFLAVDVLVCFSLIAVDLVVRDALHERWEGRSLWPRMAALIGAGGLLSYTLNGAAGRIALASCLAFVASGLADAAVYALARQRPRLERVLRSNLAGALTDSLVWPTVALGSIVPLVTASEFAAKVLGGAVWAFVLTRTIWREAVA</sequence>
<organism evidence="2">
    <name type="scientific">Thermorudis sp</name>
    <dbReference type="NCBI Taxonomy" id="1969470"/>
    <lineage>
        <taxon>Bacteria</taxon>
        <taxon>Pseudomonadati</taxon>
        <taxon>Thermomicrobiota</taxon>
        <taxon>Thermomicrobia</taxon>
        <taxon>Thermomicrobia incertae sedis</taxon>
        <taxon>Thermorudis</taxon>
    </lineage>
</organism>
<evidence type="ECO:0000256" key="1">
    <source>
        <dbReference type="SAM" id="Phobius"/>
    </source>
</evidence>
<keyword evidence="1" id="KW-1133">Transmembrane helix</keyword>
<gene>
    <name evidence="2" type="ORF">ENP13_05280</name>
</gene>
<name>A0A7C3AMN8_9BACT</name>
<keyword evidence="1" id="KW-0472">Membrane</keyword>
<dbReference type="InterPro" id="IPR003744">
    <property type="entry name" value="YhhQ"/>
</dbReference>
<feature type="transmembrane region" description="Helical" evidence="1">
    <location>
        <begin position="43"/>
        <end position="62"/>
    </location>
</feature>
<dbReference type="AlphaFoldDB" id="A0A7C3AMN8"/>
<proteinExistence type="predicted"/>